<dbReference type="InterPro" id="IPR006636">
    <property type="entry name" value="STI1_HS-bd"/>
</dbReference>
<evidence type="ECO:0000256" key="1">
    <source>
        <dbReference type="SAM" id="MobiDB-lite"/>
    </source>
</evidence>
<name>A0AAV9NVH9_9PEZI</name>
<feature type="compositionally biased region" description="Polar residues" evidence="1">
    <location>
        <begin position="313"/>
        <end position="326"/>
    </location>
</feature>
<dbReference type="PROSITE" id="PS50030">
    <property type="entry name" value="UBA"/>
    <property type="match status" value="1"/>
</dbReference>
<dbReference type="SMART" id="SM00727">
    <property type="entry name" value="STI1"/>
    <property type="match status" value="3"/>
</dbReference>
<dbReference type="Gene3D" id="3.10.20.90">
    <property type="entry name" value="Phosphatidylinositol 3-kinase Catalytic Subunit, Chain A, domain 1"/>
    <property type="match status" value="1"/>
</dbReference>
<dbReference type="GeneID" id="89931818"/>
<dbReference type="EMBL" id="JAVRRT010000023">
    <property type="protein sequence ID" value="KAK5163817.1"/>
    <property type="molecule type" value="Genomic_DNA"/>
</dbReference>
<dbReference type="PANTHER" id="PTHR10677:SF3">
    <property type="entry name" value="FI07626P-RELATED"/>
    <property type="match status" value="1"/>
</dbReference>
<dbReference type="SUPFAM" id="SSF54236">
    <property type="entry name" value="Ubiquitin-like"/>
    <property type="match status" value="1"/>
</dbReference>
<dbReference type="GO" id="GO:0031593">
    <property type="term" value="F:polyubiquitin modification-dependent protein binding"/>
    <property type="evidence" value="ECO:0007669"/>
    <property type="project" value="TreeGrafter"/>
</dbReference>
<dbReference type="InterPro" id="IPR029071">
    <property type="entry name" value="Ubiquitin-like_domsf"/>
</dbReference>
<feature type="region of interest" description="Disordered" evidence="1">
    <location>
        <begin position="227"/>
        <end position="326"/>
    </location>
</feature>
<dbReference type="SMART" id="SM00165">
    <property type="entry name" value="UBA"/>
    <property type="match status" value="1"/>
</dbReference>
<dbReference type="InterPro" id="IPR000626">
    <property type="entry name" value="Ubiquitin-like_dom"/>
</dbReference>
<keyword evidence="5" id="KW-1185">Reference proteome</keyword>
<organism evidence="4 5">
    <name type="scientific">Saxophila tyrrhenica</name>
    <dbReference type="NCBI Taxonomy" id="1690608"/>
    <lineage>
        <taxon>Eukaryota</taxon>
        <taxon>Fungi</taxon>
        <taxon>Dikarya</taxon>
        <taxon>Ascomycota</taxon>
        <taxon>Pezizomycotina</taxon>
        <taxon>Dothideomycetes</taxon>
        <taxon>Dothideomycetidae</taxon>
        <taxon>Mycosphaerellales</taxon>
        <taxon>Extremaceae</taxon>
        <taxon>Saxophila</taxon>
    </lineage>
</organism>
<feature type="region of interest" description="Disordered" evidence="1">
    <location>
        <begin position="349"/>
        <end position="421"/>
    </location>
</feature>
<proteinExistence type="predicted"/>
<dbReference type="GO" id="GO:0005829">
    <property type="term" value="C:cytosol"/>
    <property type="evidence" value="ECO:0007669"/>
    <property type="project" value="TreeGrafter"/>
</dbReference>
<evidence type="ECO:0000259" key="2">
    <source>
        <dbReference type="PROSITE" id="PS50030"/>
    </source>
</evidence>
<feature type="compositionally biased region" description="Low complexity" evidence="1">
    <location>
        <begin position="263"/>
        <end position="274"/>
    </location>
</feature>
<dbReference type="CDD" id="cd16106">
    <property type="entry name" value="Ubl_Dsk2p_like"/>
    <property type="match status" value="1"/>
</dbReference>
<comment type="caution">
    <text evidence="4">The sequence shown here is derived from an EMBL/GenBank/DDBJ whole genome shotgun (WGS) entry which is preliminary data.</text>
</comment>
<dbReference type="InterPro" id="IPR009060">
    <property type="entry name" value="UBA-like_sf"/>
</dbReference>
<feature type="compositionally biased region" description="Low complexity" evidence="1">
    <location>
        <begin position="360"/>
        <end position="371"/>
    </location>
</feature>
<dbReference type="CDD" id="cd14324">
    <property type="entry name" value="UBA_Dsk2p_like"/>
    <property type="match status" value="1"/>
</dbReference>
<feature type="compositionally biased region" description="Polar residues" evidence="1">
    <location>
        <begin position="85"/>
        <end position="98"/>
    </location>
</feature>
<dbReference type="PANTHER" id="PTHR10677">
    <property type="entry name" value="UBIQUILIN"/>
    <property type="match status" value="1"/>
</dbReference>
<dbReference type="InterPro" id="IPR015496">
    <property type="entry name" value="Ubiquilin"/>
</dbReference>
<dbReference type="InterPro" id="IPR015940">
    <property type="entry name" value="UBA"/>
</dbReference>
<sequence>MADTEQEQQITFNVKSSADAKYVITISTSTSVADLKQKLSTEEYANLPPERQRLIYSGRVLKDQDTVGSCKIKDGNTVHLVRGAESNSRQNPANQGGSTAVPPGAGQPASNVPSNIAAGTGASNPLAQLTGARYAGFHGLPGMDAFGADGGMGAPPNPDQMLRLLEDPNFASQMNEAMNNPAVIDMLRQNPMIRDNPMARQAIENPEFRRMMMNPDMIRMQMQMQRAMGGDGAGGGQSAFPMPGQTDTTPSAEGAATGDGTSPTPGQTNTTGAPTTGGGAANPFAALFPGAGGAGAGANQNQANPFDNLFGGQAQNQDGSGQNSNPLAQMTQQMMQNPEMMQSMMNMMGGGGMGGGMGGNNPSNPSGNTEGTNPQQPNPFGGFNPAAFANMFGGMGGEGSGFGGGGQQPQQPPDNRPPEERYEEQLRQLNDMGFYEFERNVSALRRSGGSVQGAVEYLLGGGV</sequence>
<dbReference type="PROSITE" id="PS50053">
    <property type="entry name" value="UBIQUITIN_2"/>
    <property type="match status" value="1"/>
</dbReference>
<evidence type="ECO:0000259" key="3">
    <source>
        <dbReference type="PROSITE" id="PS50053"/>
    </source>
</evidence>
<dbReference type="AlphaFoldDB" id="A0AAV9NVH9"/>
<protein>
    <submittedName>
        <fullName evidence="4">Uncharacterized protein</fullName>
    </submittedName>
</protein>
<evidence type="ECO:0000313" key="5">
    <source>
        <dbReference type="Proteomes" id="UP001337655"/>
    </source>
</evidence>
<dbReference type="SMART" id="SM00213">
    <property type="entry name" value="UBQ"/>
    <property type="match status" value="1"/>
</dbReference>
<reference evidence="4 5" key="1">
    <citation type="submission" date="2023-08" db="EMBL/GenBank/DDBJ databases">
        <title>Black Yeasts Isolated from many extreme environments.</title>
        <authorList>
            <person name="Coleine C."/>
            <person name="Stajich J.E."/>
            <person name="Selbmann L."/>
        </authorList>
    </citation>
    <scope>NUCLEOTIDE SEQUENCE [LARGE SCALE GENOMIC DNA]</scope>
    <source>
        <strain evidence="4 5">CCFEE 5935</strain>
    </source>
</reference>
<gene>
    <name evidence="4" type="ORF">LTR77_010491</name>
</gene>
<dbReference type="Proteomes" id="UP001337655">
    <property type="component" value="Unassembled WGS sequence"/>
</dbReference>
<dbReference type="RefSeq" id="XP_064654219.1">
    <property type="nucleotide sequence ID" value="XM_064807710.1"/>
</dbReference>
<dbReference type="Pfam" id="PF00240">
    <property type="entry name" value="ubiquitin"/>
    <property type="match status" value="1"/>
</dbReference>
<feature type="compositionally biased region" description="Gly residues" evidence="1">
    <location>
        <begin position="349"/>
        <end position="359"/>
    </location>
</feature>
<dbReference type="Gene3D" id="1.10.8.10">
    <property type="entry name" value="DNA helicase RuvA subunit, C-terminal domain"/>
    <property type="match status" value="1"/>
</dbReference>
<evidence type="ECO:0000313" key="4">
    <source>
        <dbReference type="EMBL" id="KAK5163817.1"/>
    </source>
</evidence>
<dbReference type="FunFam" id="1.10.8.10:FF:000024">
    <property type="entry name" value="Ubiquitin domain-containing protein DSK2"/>
    <property type="match status" value="1"/>
</dbReference>
<feature type="domain" description="UBA" evidence="2">
    <location>
        <begin position="420"/>
        <end position="461"/>
    </location>
</feature>
<feature type="domain" description="Ubiquitin-like" evidence="3">
    <location>
        <begin position="10"/>
        <end position="81"/>
    </location>
</feature>
<accession>A0AAV9NVH9</accession>
<dbReference type="Pfam" id="PF00627">
    <property type="entry name" value="UBA"/>
    <property type="match status" value="1"/>
</dbReference>
<dbReference type="GO" id="GO:0006511">
    <property type="term" value="P:ubiquitin-dependent protein catabolic process"/>
    <property type="evidence" value="ECO:0007669"/>
    <property type="project" value="TreeGrafter"/>
</dbReference>
<feature type="region of interest" description="Disordered" evidence="1">
    <location>
        <begin position="84"/>
        <end position="117"/>
    </location>
</feature>
<feature type="compositionally biased region" description="Low complexity" evidence="1">
    <location>
        <begin position="297"/>
        <end position="306"/>
    </location>
</feature>
<feature type="compositionally biased region" description="Gly residues" evidence="1">
    <location>
        <begin position="393"/>
        <end position="407"/>
    </location>
</feature>
<dbReference type="SUPFAM" id="SSF46934">
    <property type="entry name" value="UBA-like"/>
    <property type="match status" value="1"/>
</dbReference>